<feature type="coiled-coil region" evidence="8">
    <location>
        <begin position="27"/>
        <end position="65"/>
    </location>
</feature>
<dbReference type="InterPro" id="IPR003661">
    <property type="entry name" value="HisK_dim/P_dom"/>
</dbReference>
<keyword evidence="7" id="KW-0472">Membrane</keyword>
<evidence type="ECO:0000256" key="7">
    <source>
        <dbReference type="ARBA" id="ARBA00023136"/>
    </source>
</evidence>
<dbReference type="Gene3D" id="1.10.287.130">
    <property type="match status" value="1"/>
</dbReference>
<gene>
    <name evidence="10" type="ORF">US99_C0039G0010</name>
</gene>
<comment type="caution">
    <text evidence="10">The sequence shown here is derived from an EMBL/GenBank/DDBJ whole genome shotgun (WGS) entry which is preliminary data.</text>
</comment>
<accession>A0A0G0NK45</accession>
<evidence type="ECO:0000256" key="8">
    <source>
        <dbReference type="SAM" id="Coils"/>
    </source>
</evidence>
<dbReference type="SMART" id="SM00388">
    <property type="entry name" value="HisKA"/>
    <property type="match status" value="1"/>
</dbReference>
<dbReference type="SUPFAM" id="SSF55874">
    <property type="entry name" value="ATPase domain of HSP90 chaperone/DNA topoisomerase II/histidine kinase"/>
    <property type="match status" value="1"/>
</dbReference>
<protein>
    <recommendedName>
        <fullName evidence="2">histidine kinase</fullName>
        <ecNumber evidence="2">2.7.13.3</ecNumber>
    </recommendedName>
</protein>
<dbReference type="PROSITE" id="PS50109">
    <property type="entry name" value="HIS_KIN"/>
    <property type="match status" value="1"/>
</dbReference>
<dbReference type="FunFam" id="3.30.565.10:FF:000006">
    <property type="entry name" value="Sensor histidine kinase WalK"/>
    <property type="match status" value="1"/>
</dbReference>
<dbReference type="SUPFAM" id="SSF47384">
    <property type="entry name" value="Homodimeric domain of signal transducing histidine kinase"/>
    <property type="match status" value="1"/>
</dbReference>
<evidence type="ECO:0000259" key="9">
    <source>
        <dbReference type="PROSITE" id="PS50109"/>
    </source>
</evidence>
<keyword evidence="4" id="KW-0808">Transferase</keyword>
<evidence type="ECO:0000256" key="2">
    <source>
        <dbReference type="ARBA" id="ARBA00012438"/>
    </source>
</evidence>
<dbReference type="Pfam" id="PF02518">
    <property type="entry name" value="HATPase_c"/>
    <property type="match status" value="1"/>
</dbReference>
<dbReference type="InterPro" id="IPR036890">
    <property type="entry name" value="HATPase_C_sf"/>
</dbReference>
<dbReference type="AlphaFoldDB" id="A0A0G0NK45"/>
<proteinExistence type="predicted"/>
<keyword evidence="8" id="KW-0175">Coiled coil</keyword>
<dbReference type="InterPro" id="IPR004358">
    <property type="entry name" value="Sig_transdc_His_kin-like_C"/>
</dbReference>
<keyword evidence="3" id="KW-0597">Phosphoprotein</keyword>
<evidence type="ECO:0000256" key="3">
    <source>
        <dbReference type="ARBA" id="ARBA00022553"/>
    </source>
</evidence>
<evidence type="ECO:0000256" key="4">
    <source>
        <dbReference type="ARBA" id="ARBA00022679"/>
    </source>
</evidence>
<reference evidence="10 11" key="1">
    <citation type="journal article" date="2015" name="Nature">
        <title>rRNA introns, odd ribosomes, and small enigmatic genomes across a large radiation of phyla.</title>
        <authorList>
            <person name="Brown C.T."/>
            <person name="Hug L.A."/>
            <person name="Thomas B.C."/>
            <person name="Sharon I."/>
            <person name="Castelle C.J."/>
            <person name="Singh A."/>
            <person name="Wilkins M.J."/>
            <person name="Williams K.H."/>
            <person name="Banfield J.F."/>
        </authorList>
    </citation>
    <scope>NUCLEOTIDE SEQUENCE [LARGE SCALE GENOMIC DNA]</scope>
</reference>
<keyword evidence="5" id="KW-0418">Kinase</keyword>
<dbReference type="SMART" id="SM00387">
    <property type="entry name" value="HATPase_c"/>
    <property type="match status" value="1"/>
</dbReference>
<dbReference type="InterPro" id="IPR036097">
    <property type="entry name" value="HisK_dim/P_sf"/>
</dbReference>
<sequence>MIIFISLFLLAIVLVINFFYIKRAKELEERNKKLEVLTAENAKVNQELQNTLSLLTSANQKLKDLDRLKDDFVSITSHELRTPMTAIRSYAWMALHKSDTPLSKNLEKYIIRILLSTERMINLVNDMLSISRIETNRIEINPESIDLISICKDIVDEVYYSKATDKNIKFVLLEQPIPKVLADPEKLREVLINIVGNALKFSHTGGRITIGFFTDGKVVETFVKDEGSGIGKEDLGRLFQKFGRLDNSYTATASSGGSGLGLYISKKLIELMHGRIWAGSGGEDKGATFTFSLPVAL</sequence>
<organism evidence="10 11">
    <name type="scientific">Candidatus Daviesbacteria bacterium GW2011_GWF2_38_6</name>
    <dbReference type="NCBI Taxonomy" id="1618432"/>
    <lineage>
        <taxon>Bacteria</taxon>
        <taxon>Candidatus Daviesiibacteriota</taxon>
    </lineage>
</organism>
<name>A0A0G0NK45_9BACT</name>
<dbReference type="GO" id="GO:0000155">
    <property type="term" value="F:phosphorelay sensor kinase activity"/>
    <property type="evidence" value="ECO:0007669"/>
    <property type="project" value="InterPro"/>
</dbReference>
<dbReference type="InterPro" id="IPR050736">
    <property type="entry name" value="Sensor_HK_Regulatory"/>
</dbReference>
<dbReference type="CDD" id="cd00082">
    <property type="entry name" value="HisKA"/>
    <property type="match status" value="1"/>
</dbReference>
<evidence type="ECO:0000256" key="5">
    <source>
        <dbReference type="ARBA" id="ARBA00022777"/>
    </source>
</evidence>
<dbReference type="InterPro" id="IPR005467">
    <property type="entry name" value="His_kinase_dom"/>
</dbReference>
<dbReference type="PRINTS" id="PR00344">
    <property type="entry name" value="BCTRLSENSOR"/>
</dbReference>
<evidence type="ECO:0000313" key="10">
    <source>
        <dbReference type="EMBL" id="KKQ77476.1"/>
    </source>
</evidence>
<keyword evidence="6" id="KW-0902">Two-component regulatory system</keyword>
<dbReference type="EC" id="2.7.13.3" evidence="2"/>
<dbReference type="EMBL" id="LBVC01000039">
    <property type="protein sequence ID" value="KKQ77476.1"/>
    <property type="molecule type" value="Genomic_DNA"/>
</dbReference>
<evidence type="ECO:0000256" key="6">
    <source>
        <dbReference type="ARBA" id="ARBA00023012"/>
    </source>
</evidence>
<comment type="catalytic activity">
    <reaction evidence="1">
        <text>ATP + protein L-histidine = ADP + protein N-phospho-L-histidine.</text>
        <dbReference type="EC" id="2.7.13.3"/>
    </reaction>
</comment>
<dbReference type="Gene3D" id="3.30.565.10">
    <property type="entry name" value="Histidine kinase-like ATPase, C-terminal domain"/>
    <property type="match status" value="1"/>
</dbReference>
<evidence type="ECO:0000256" key="1">
    <source>
        <dbReference type="ARBA" id="ARBA00000085"/>
    </source>
</evidence>
<dbReference type="PANTHER" id="PTHR43711:SF31">
    <property type="entry name" value="HISTIDINE KINASE"/>
    <property type="match status" value="1"/>
</dbReference>
<feature type="domain" description="Histidine kinase" evidence="9">
    <location>
        <begin position="75"/>
        <end position="297"/>
    </location>
</feature>
<evidence type="ECO:0000313" key="11">
    <source>
        <dbReference type="Proteomes" id="UP000034324"/>
    </source>
</evidence>
<dbReference type="PANTHER" id="PTHR43711">
    <property type="entry name" value="TWO-COMPONENT HISTIDINE KINASE"/>
    <property type="match status" value="1"/>
</dbReference>
<dbReference type="Pfam" id="PF00512">
    <property type="entry name" value="HisKA"/>
    <property type="match status" value="1"/>
</dbReference>
<dbReference type="Proteomes" id="UP000034324">
    <property type="component" value="Unassembled WGS sequence"/>
</dbReference>
<dbReference type="FunFam" id="1.10.287.130:FF:000001">
    <property type="entry name" value="Two-component sensor histidine kinase"/>
    <property type="match status" value="1"/>
</dbReference>
<dbReference type="InterPro" id="IPR003594">
    <property type="entry name" value="HATPase_dom"/>
</dbReference>